<keyword evidence="14" id="KW-0862">Zinc</keyword>
<name>M7AXF8_CHEMY</name>
<dbReference type="InterPro" id="IPR037196">
    <property type="entry name" value="HSP90_C"/>
</dbReference>
<feature type="region of interest" description="Disordered" evidence="33">
    <location>
        <begin position="1058"/>
        <end position="1090"/>
    </location>
</feature>
<evidence type="ECO:0000256" key="18">
    <source>
        <dbReference type="ARBA" id="ARBA00022990"/>
    </source>
</evidence>
<comment type="subunit">
    <text evidence="27">Forms a heterodimer with SLX1A/GIYD1. Interacts with ERCC4/XPF; catalytic subunit of the ERCC4-ERCC1 endonuclease. Interacts with MUS81; catalytic subunit of the MUS81-EME1 endonuclease. Interacts with MSH2; component of the MSH2-MSH3 mismatch repair complex. Interacts with TERF2-TERF2IP. Interacts with PLK1 and SLX4IP.</text>
</comment>
<feature type="compositionally biased region" description="Polar residues" evidence="33">
    <location>
        <begin position="1616"/>
        <end position="1639"/>
    </location>
</feature>
<dbReference type="SUPFAM" id="SSF54695">
    <property type="entry name" value="POZ domain"/>
    <property type="match status" value="1"/>
</dbReference>
<dbReference type="Proteomes" id="UP000031443">
    <property type="component" value="Unassembled WGS sequence"/>
</dbReference>
<dbReference type="GO" id="GO:0005524">
    <property type="term" value="F:ATP binding"/>
    <property type="evidence" value="ECO:0007669"/>
    <property type="project" value="UniProtKB-KW"/>
</dbReference>
<keyword evidence="6" id="KW-1017">Isopeptide bond</keyword>
<keyword evidence="11" id="KW-0227">DNA damage</keyword>
<keyword evidence="17" id="KW-0809">Transit peptide</keyword>
<dbReference type="FunFam" id="3.40.50.11260:FF:000004">
    <property type="entry name" value="Heat shock protein 75 mitochondrial"/>
    <property type="match status" value="1"/>
</dbReference>
<dbReference type="CDD" id="cd22999">
    <property type="entry name" value="SAP_SLX4"/>
    <property type="match status" value="1"/>
</dbReference>
<dbReference type="PROSITE" id="PS50097">
    <property type="entry name" value="BTB"/>
    <property type="match status" value="1"/>
</dbReference>
<comment type="subcellular location">
    <subcellularLocation>
        <location evidence="2">Mitochondrion inner membrane</location>
    </subcellularLocation>
    <subcellularLocation>
        <location evidence="3">Mitochondrion matrix</location>
    </subcellularLocation>
    <subcellularLocation>
        <location evidence="1">Nucleus</location>
    </subcellularLocation>
</comment>
<dbReference type="EMBL" id="KB556015">
    <property type="protein sequence ID" value="EMP29444.1"/>
    <property type="molecule type" value="Genomic_DNA"/>
</dbReference>
<dbReference type="Pfam" id="PF00183">
    <property type="entry name" value="HSP90"/>
    <property type="match status" value="1"/>
</dbReference>
<gene>
    <name evidence="35" type="ORF">UY3_13420</name>
</gene>
<dbReference type="GO" id="GO:0140662">
    <property type="term" value="F:ATP-dependent protein folding chaperone"/>
    <property type="evidence" value="ECO:0007669"/>
    <property type="project" value="InterPro"/>
</dbReference>
<evidence type="ECO:0000256" key="2">
    <source>
        <dbReference type="ARBA" id="ARBA00004273"/>
    </source>
</evidence>
<feature type="region of interest" description="Disordered" evidence="33">
    <location>
        <begin position="2166"/>
        <end position="2195"/>
    </location>
</feature>
<evidence type="ECO:0000256" key="8">
    <source>
        <dbReference type="ARBA" id="ARBA00022723"/>
    </source>
</evidence>
<dbReference type="GO" id="GO:0005743">
    <property type="term" value="C:mitochondrial inner membrane"/>
    <property type="evidence" value="ECO:0007669"/>
    <property type="project" value="UniProtKB-SubCell"/>
</dbReference>
<dbReference type="Pfam" id="PF09494">
    <property type="entry name" value="Slx4"/>
    <property type="match status" value="1"/>
</dbReference>
<dbReference type="InterPro" id="IPR000210">
    <property type="entry name" value="BTB/POZ_dom"/>
</dbReference>
<keyword evidence="16" id="KW-0832">Ubl conjugation</keyword>
<dbReference type="CDD" id="cd18288">
    <property type="entry name" value="BTB_POZ_BTBD12_SLX4"/>
    <property type="match status" value="1"/>
</dbReference>
<evidence type="ECO:0000256" key="20">
    <source>
        <dbReference type="ARBA" id="ARBA00023136"/>
    </source>
</evidence>
<dbReference type="Gene3D" id="3.30.230.80">
    <property type="match status" value="1"/>
</dbReference>
<keyword evidence="8" id="KW-0479">Metal-binding</keyword>
<keyword evidence="13" id="KW-0999">Mitochondrion inner membrane</keyword>
<dbReference type="FunFam" id="1.20.120.790:FF:000004">
    <property type="entry name" value="Heat shock protein 75 kDa"/>
    <property type="match status" value="1"/>
</dbReference>
<dbReference type="GO" id="GO:0006281">
    <property type="term" value="P:DNA repair"/>
    <property type="evidence" value="ECO:0007669"/>
    <property type="project" value="UniProtKB-KW"/>
</dbReference>
<feature type="compositionally biased region" description="Low complexity" evidence="33">
    <location>
        <begin position="2290"/>
        <end position="2313"/>
    </location>
</feature>
<dbReference type="GO" id="GO:0019901">
    <property type="term" value="F:protein kinase binding"/>
    <property type="evidence" value="ECO:0007669"/>
    <property type="project" value="UniProtKB-ARBA"/>
</dbReference>
<evidence type="ECO:0000256" key="14">
    <source>
        <dbReference type="ARBA" id="ARBA00022833"/>
    </source>
</evidence>
<dbReference type="GO" id="GO:0006260">
    <property type="term" value="P:DNA replication"/>
    <property type="evidence" value="ECO:0007669"/>
    <property type="project" value="InterPro"/>
</dbReference>
<dbReference type="GO" id="GO:0032206">
    <property type="term" value="P:positive regulation of telomere maintenance"/>
    <property type="evidence" value="ECO:0007669"/>
    <property type="project" value="UniProtKB-ARBA"/>
</dbReference>
<evidence type="ECO:0000256" key="9">
    <source>
        <dbReference type="ARBA" id="ARBA00022737"/>
    </source>
</evidence>
<dbReference type="InterPro" id="IPR020575">
    <property type="entry name" value="Hsp90_N"/>
</dbReference>
<feature type="region of interest" description="Disordered" evidence="33">
    <location>
        <begin position="2290"/>
        <end position="2331"/>
    </location>
</feature>
<keyword evidence="36" id="KW-1185">Reference proteome</keyword>
<keyword evidence="35" id="KW-0346">Stress response</keyword>
<evidence type="ECO:0000256" key="10">
    <source>
        <dbReference type="ARBA" id="ARBA00022741"/>
    </source>
</evidence>
<keyword evidence="15" id="KW-0067">ATP-binding</keyword>
<dbReference type="InterPro" id="IPR011333">
    <property type="entry name" value="SKP1/BTB/POZ_sf"/>
</dbReference>
<dbReference type="SUPFAM" id="SSF110942">
    <property type="entry name" value="HSP90 C-terminal domain"/>
    <property type="match status" value="1"/>
</dbReference>
<feature type="region of interest" description="Disordered" evidence="33">
    <location>
        <begin position="2221"/>
        <end position="2276"/>
    </location>
</feature>
<dbReference type="InterPro" id="IPR036890">
    <property type="entry name" value="HATPase_C_sf"/>
</dbReference>
<evidence type="ECO:0000313" key="36">
    <source>
        <dbReference type="Proteomes" id="UP000031443"/>
    </source>
</evidence>
<evidence type="ECO:0000256" key="13">
    <source>
        <dbReference type="ARBA" id="ARBA00022792"/>
    </source>
</evidence>
<dbReference type="SUPFAM" id="SSF55874">
    <property type="entry name" value="ATPase domain of HSP90 chaperone/DNA topoisomerase II/histidine kinase"/>
    <property type="match status" value="1"/>
</dbReference>
<dbReference type="PANTHER" id="PTHR21541">
    <property type="entry name" value="BTB POZ DOMAIN CONTAINING 12"/>
    <property type="match status" value="1"/>
</dbReference>
<feature type="region of interest" description="Disordered" evidence="33">
    <location>
        <begin position="1515"/>
        <end position="1565"/>
    </location>
</feature>
<feature type="domain" description="BTB" evidence="34">
    <location>
        <begin position="1182"/>
        <end position="1256"/>
    </location>
</feature>
<dbReference type="GO" id="GO:0008270">
    <property type="term" value="F:zinc ion binding"/>
    <property type="evidence" value="ECO:0007669"/>
    <property type="project" value="UniProtKB-KW"/>
</dbReference>
<evidence type="ECO:0000313" key="35">
    <source>
        <dbReference type="EMBL" id="EMP29444.1"/>
    </source>
</evidence>
<evidence type="ECO:0000256" key="24">
    <source>
        <dbReference type="ARBA" id="ARBA00023242"/>
    </source>
</evidence>
<evidence type="ECO:0000256" key="32">
    <source>
        <dbReference type="ARBA" id="ARBA00080766"/>
    </source>
</evidence>
<evidence type="ECO:0000256" key="12">
    <source>
        <dbReference type="ARBA" id="ARBA00022771"/>
    </source>
</evidence>
<dbReference type="FunFam" id="3.30.710.10:FF:000116">
    <property type="entry name" value="SLX4 structure-specific endonuclease subunit"/>
    <property type="match status" value="1"/>
</dbReference>
<accession>M7AXF8</accession>
<evidence type="ECO:0000256" key="25">
    <source>
        <dbReference type="ARBA" id="ARBA00029496"/>
    </source>
</evidence>
<dbReference type="GO" id="GO:0090656">
    <property type="term" value="P:t-circle formation"/>
    <property type="evidence" value="ECO:0007669"/>
    <property type="project" value="UniProtKB-ARBA"/>
</dbReference>
<dbReference type="Pfam" id="PF13589">
    <property type="entry name" value="HATPase_c_3"/>
    <property type="match status" value="1"/>
</dbReference>
<evidence type="ECO:0000256" key="21">
    <source>
        <dbReference type="ARBA" id="ARBA00023172"/>
    </source>
</evidence>
<keyword evidence="23" id="KW-0234">DNA repair</keyword>
<evidence type="ECO:0000256" key="26">
    <source>
        <dbReference type="ARBA" id="ARBA00057498"/>
    </source>
</evidence>
<feature type="region of interest" description="Disordered" evidence="33">
    <location>
        <begin position="876"/>
        <end position="909"/>
    </location>
</feature>
<proteinExistence type="inferred from homology"/>
<dbReference type="InterPro" id="IPR001404">
    <property type="entry name" value="Hsp90_fam"/>
</dbReference>
<evidence type="ECO:0000256" key="11">
    <source>
        <dbReference type="ARBA" id="ARBA00022763"/>
    </source>
</evidence>
<dbReference type="STRING" id="8469.M7AXF8"/>
<feature type="compositionally biased region" description="Polar residues" evidence="33">
    <location>
        <begin position="2229"/>
        <end position="2240"/>
    </location>
</feature>
<dbReference type="CDD" id="cd16927">
    <property type="entry name" value="HATPase_Hsp90-like"/>
    <property type="match status" value="1"/>
</dbReference>
<evidence type="ECO:0000256" key="17">
    <source>
        <dbReference type="ARBA" id="ARBA00022946"/>
    </source>
</evidence>
<comment type="function">
    <text evidence="26">Chaperone that expresses an ATPase activity. Involved in maintaining mitochondrial function and polarization, downstream of PINK1 and mitochondrial complex I. Is a negative regulator of mitochondrial respiration able to modulate the balance between oxidative phosphorylation and aerobic glycolysis. The impact of TRAP1 on mitochondrial respiration is probably mediated by modulation of mitochondrial SRC and inhibition of SDHA.</text>
</comment>
<dbReference type="NCBIfam" id="NF003555">
    <property type="entry name" value="PRK05218.1"/>
    <property type="match status" value="1"/>
</dbReference>
<keyword evidence="21" id="KW-0233">DNA recombination</keyword>
<evidence type="ECO:0000256" key="27">
    <source>
        <dbReference type="ARBA" id="ARBA00064578"/>
    </source>
</evidence>
<evidence type="ECO:0000256" key="22">
    <source>
        <dbReference type="ARBA" id="ARBA00023186"/>
    </source>
</evidence>
<dbReference type="Pfam" id="PF00651">
    <property type="entry name" value="BTB"/>
    <property type="match status" value="1"/>
</dbReference>
<dbReference type="InterPro" id="IPR020568">
    <property type="entry name" value="Ribosomal_Su5_D2-typ_SF"/>
</dbReference>
<evidence type="ECO:0000256" key="16">
    <source>
        <dbReference type="ARBA" id="ARBA00022843"/>
    </source>
</evidence>
<dbReference type="GO" id="GO:0051082">
    <property type="term" value="F:unfolded protein binding"/>
    <property type="evidence" value="ECO:0007669"/>
    <property type="project" value="InterPro"/>
</dbReference>
<protein>
    <recommendedName>
        <fullName evidence="29">Heat shock protein 75 kDa, mitochondrial</fullName>
    </recommendedName>
    <alternativeName>
        <fullName evidence="30">BTB/POZ domain-containing protein 12</fullName>
    </alternativeName>
    <alternativeName>
        <fullName evidence="25">Structure-specific endonuclease subunit SLX4</fullName>
    </alternativeName>
    <alternativeName>
        <fullName evidence="32">TNFR-associated protein 1</fullName>
    </alternativeName>
    <alternativeName>
        <fullName evidence="31">Tumor necrosis factor type 1 receptor-associated protein</fullName>
    </alternativeName>
</protein>
<dbReference type="PANTHER" id="PTHR21541:SF3">
    <property type="entry name" value="STRUCTURE-SPECIFIC ENDONUCLEASE SUBUNIT SLX4"/>
    <property type="match status" value="1"/>
</dbReference>
<dbReference type="Gene3D" id="3.30.565.10">
    <property type="entry name" value="Histidine kinase-like ATPase, C-terminal domain"/>
    <property type="match status" value="1"/>
</dbReference>
<dbReference type="FunFam" id="3.30.230.80:FF:000004">
    <property type="entry name" value="Heat shock protein 75 kDa"/>
    <property type="match status" value="1"/>
</dbReference>
<evidence type="ECO:0000256" key="1">
    <source>
        <dbReference type="ARBA" id="ARBA00004123"/>
    </source>
</evidence>
<dbReference type="Gene3D" id="3.30.710.10">
    <property type="entry name" value="Potassium Channel Kv1.1, Chain A"/>
    <property type="match status" value="1"/>
</dbReference>
<dbReference type="GO" id="GO:0033557">
    <property type="term" value="C:Slx1-Slx4 complex"/>
    <property type="evidence" value="ECO:0007669"/>
    <property type="project" value="InterPro"/>
</dbReference>
<comment type="similarity">
    <text evidence="5">Belongs to the heat shock protein 90 family.</text>
</comment>
<keyword evidence="19" id="KW-0496">Mitochondrion</keyword>
<dbReference type="PRINTS" id="PR00775">
    <property type="entry name" value="HEATSHOCK90"/>
</dbReference>
<dbReference type="InterPro" id="IPR018574">
    <property type="entry name" value="Structure-sp_endonuc_su_Slx4"/>
</dbReference>
<keyword evidence="12" id="KW-0863">Zinc-finger</keyword>
<comment type="similarity">
    <text evidence="4">Belongs to the SLX4 family.</text>
</comment>
<evidence type="ECO:0000256" key="30">
    <source>
        <dbReference type="ARBA" id="ARBA00076095"/>
    </source>
</evidence>
<evidence type="ECO:0000256" key="33">
    <source>
        <dbReference type="SAM" id="MobiDB-lite"/>
    </source>
</evidence>
<feature type="region of interest" description="Disordered" evidence="33">
    <location>
        <begin position="1581"/>
        <end position="1639"/>
    </location>
</feature>
<evidence type="ECO:0000256" key="7">
    <source>
        <dbReference type="ARBA" id="ARBA00022553"/>
    </source>
</evidence>
<feature type="compositionally biased region" description="Polar residues" evidence="33">
    <location>
        <begin position="1592"/>
        <end position="1606"/>
    </location>
</feature>
<dbReference type="SMART" id="SM00225">
    <property type="entry name" value="BTB"/>
    <property type="match status" value="1"/>
</dbReference>
<keyword evidence="7" id="KW-0597">Phosphoprotein</keyword>
<evidence type="ECO:0000256" key="19">
    <source>
        <dbReference type="ARBA" id="ARBA00023128"/>
    </source>
</evidence>
<dbReference type="FunFam" id="3.30.565.10:FF:000021">
    <property type="entry name" value="Heat shock protein 75 kDa, mitochondrial"/>
    <property type="match status" value="1"/>
</dbReference>
<dbReference type="GO" id="GO:0005759">
    <property type="term" value="C:mitochondrial matrix"/>
    <property type="evidence" value="ECO:0007669"/>
    <property type="project" value="UniProtKB-SubCell"/>
</dbReference>
<dbReference type="GO" id="GO:0016887">
    <property type="term" value="F:ATP hydrolysis activity"/>
    <property type="evidence" value="ECO:0007669"/>
    <property type="project" value="InterPro"/>
</dbReference>
<dbReference type="Gene3D" id="3.40.50.11260">
    <property type="match status" value="1"/>
</dbReference>
<comment type="subunit">
    <text evidence="28">Binds to the intracellular domain of tumor necrosis factor type 1 receptor. Binds to RB1. Interacts with SRC. Interacts with SDHA.</text>
</comment>
<evidence type="ECO:0000256" key="31">
    <source>
        <dbReference type="ARBA" id="ARBA00076190"/>
    </source>
</evidence>
<feature type="region of interest" description="Disordered" evidence="33">
    <location>
        <begin position="950"/>
        <end position="971"/>
    </location>
</feature>
<sequence>MQGLVSRMTQHHEKCSFSRGSCVEDDERNMSEHAGSSGRGTTCLQRAALHFPVPRHNLAAFSVLAGQKYSTQAAENKEEEPLHTIISNTENVKGEASKHEFQAETKKLLDIVARSLYSEKEVFIRELISNGSDALEKLRHKLMSEGKVLPEMEIHLQTDSEKGTITIQDTGIGMTQEELVSNLGTIARSGSKAFLDALQSQAEASNKIIGQFGVGFYSAFMVANKVEVYSQSAESGSPGYHWSSDGSGMFEIAEASGVRPGTKIIIHLKEECKEFANEDRVKGVVTKYSNFISFPLFLNGRRLNTLQALWMMDSKEIGEWQHEEFYRFIAQAYDKPRYTLHYKTDAPLNIRSIFYVPEMKPSMFDVSRELGSSVALYSRKILIQTKAADILPKWLRFLRGVVDSEDIPLNLSRELLQESTLIRKLRDVLQKRLIKFFIDQSKKDPEKYAKFFEDYGLFMREGIVTIAEQDVKEDIAKLLRYESSALPAGQLTSLTEYASRMQAGSRNIYSLGLCAPSRHLAEHSPYFEAMKKKDMEVLFCYEQFDELTLLHLREFDKKKLISVETDIVVDHYKEEKFEESRPAAERLTEKEAEELMAWMRNALGSRVTNVKVTPRLDTHPAMITVLEMGAARHFLRMQQLAKTNEERAQILQPTLEINTGHALIKKLSQLRVSQPDLAQLLLDQIYENAMIAAGLNDDPRPMSKQICLGFGSNCELGVWVLETGSDKCRSSFAAAAEPATSTSSPAKMSQISGTRLRVAELVLERMQQFKRVEPKQLKHTLGSILPETVTDGNIPDDCLQTQTGDTRQRCLDEMEKSQVPSSSNPQIPECPICGKQFHTPKSRASHLKRCAVKMEVPPQLLLQAVQSQALALSDGLPVAPSNQLGRSKRKGSSKEKESKKKQKTSKVETTDEDLLVAMAMSRSLLKQIRQEEAKSVTSIKLESALPIKWKPGAEKKRRKNTPLTPPPLLLQDPETAHKRIQNRMAMLLTEEVEFPSTPPLPASRILEEEPRKAAWLLSLPKDQRCILWEYSTLTGPCVPESFYAVGLTPPILPWKPVQQLQTSSNHPDPASVGLGNRTSDDPQADPDGEQQFLSCSQKDVQTLEDLVELAGEGLTLTQWNIDVDHTGAVKQLRGESVASDIPLSGFVPPSQVKMCQSGSLHTSSLRSLAVDFSGMVNNPHLSDVQFQVDSGEVLYAHMFVLYARCPQLTEVVHGEGFLVEEDGNLQTRRVLLSEVTVEAARAFLQYLYAADTSIPAQVLSDVGALAIRFGVSELISICGNSPGEKQEHAGVDSGDELFSMGEEENCENRAENFQELLRSMWVDEDEEEVALLKPEDQEEEDNEKVDEQELEEIYEFVATQRKIVRDEAEVEEGTGRCTYSETEEAQNVNRQTEDEEVVVCESPSTSSKIKEWKENFGLGRSSCESPGQEKKILGISRSENVSITRIAPVHLQGKPCECGDVSASHGGASDEREGCRRIPKVVKVSRVSQISQGEEEDDAWEKLFPSCQHNDADLSKSYDPMFSATQGEHCEPSPLNEANKESGEISSGTPVEVNNPPVHHQSQKDLLSVRSDLCSRPLINPSSPVLPAVGSSPMSPESNRTFSRVSTEIAPVSAPKQKQNKGLFQSDGASVQKASQQNDDSGLEKIIKNTLSPAKSPCIDLKKQKHVPTCSSLVLTTQNTASRVNQEAEVILLLDSDEEMELEQMKEKSDSEPSLREMEISRRLDYNCKKVEQEHEVPNSGPVSVADIAIHQRPFQVSLGSQDKVHSENAVKLSGKMSLNNQVGTCIDSRLNLSHEESSNMDTSWLVPDTPLLTRSRNCSTQTQATSLSCFRSQGSKHRTKALLVNNSDHKQAGEATKIPEITSDLLLATSSQKHLLTENSSVSKKTSPGSPLGHFWKDSLRVSPAPLSPTCVRVKEKSSENLSSPKQGLLCRELSLENKTDISVVEVEDSEEEKEVALLRSNGSFLLGDEPPIPVDDDCWSVEHLSPIKDNNKLLERADWANTSSLIHGESGVQHDQWKSPTRALEITGSTPLRGNPVGSRKTLLCREESPIEAHSSVSNRLSFLNSKVWDEWDEDEVPEILPLTQRVSAAAAAQNTQPLKTPDLACHKRNQPPRVPITPVPAYSIMETPELKKELNRFGVRLLPKRQMVLKLKEIFQYTHQIMSSDSEDEIPSSQPRLRKATAKHPSQPQPDLIELREENSKASSVGCEQKLRVSVPSLPVLGSGDADSSTGPSTTGYLRTKKTAETKGHPGGARGLKGATLSPATSPVKGSLVGSADGQVLSASQESAASSAAGSDNSFGSQSSSSNEFETGVLTSEEDEEFPASQAAAREADKLEAVRRYIHSNPGLYQKILLYQPFELTGLQAELKQNGIKIALGKLLDFLDAHCITFTTAGARKEKQQQRGGKKKGCKRY</sequence>
<evidence type="ECO:0000256" key="4">
    <source>
        <dbReference type="ARBA" id="ARBA00006661"/>
    </source>
</evidence>
<evidence type="ECO:0000256" key="5">
    <source>
        <dbReference type="ARBA" id="ARBA00008239"/>
    </source>
</evidence>
<keyword evidence="10" id="KW-0547">Nucleotide-binding</keyword>
<reference evidence="36" key="1">
    <citation type="journal article" date="2013" name="Nat. Genet.">
        <title>The draft genomes of soft-shell turtle and green sea turtle yield insights into the development and evolution of the turtle-specific body plan.</title>
        <authorList>
            <person name="Wang Z."/>
            <person name="Pascual-Anaya J."/>
            <person name="Zadissa A."/>
            <person name="Li W."/>
            <person name="Niimura Y."/>
            <person name="Huang Z."/>
            <person name="Li C."/>
            <person name="White S."/>
            <person name="Xiong Z."/>
            <person name="Fang D."/>
            <person name="Wang B."/>
            <person name="Ming Y."/>
            <person name="Chen Y."/>
            <person name="Zheng Y."/>
            <person name="Kuraku S."/>
            <person name="Pignatelli M."/>
            <person name="Herrero J."/>
            <person name="Beal K."/>
            <person name="Nozawa M."/>
            <person name="Li Q."/>
            <person name="Wang J."/>
            <person name="Zhang H."/>
            <person name="Yu L."/>
            <person name="Shigenobu S."/>
            <person name="Wang J."/>
            <person name="Liu J."/>
            <person name="Flicek P."/>
            <person name="Searle S."/>
            <person name="Wang J."/>
            <person name="Kuratani S."/>
            <person name="Yin Y."/>
            <person name="Aken B."/>
            <person name="Zhang G."/>
            <person name="Irie N."/>
        </authorList>
    </citation>
    <scope>NUCLEOTIDE SEQUENCE [LARGE SCALE GENOMIC DNA]</scope>
</reference>
<keyword evidence="20" id="KW-0472">Membrane</keyword>
<dbReference type="SUPFAM" id="SSF54211">
    <property type="entry name" value="Ribosomal protein S5 domain 2-like"/>
    <property type="match status" value="1"/>
</dbReference>
<dbReference type="HAMAP" id="MF_00505">
    <property type="entry name" value="HSP90"/>
    <property type="match status" value="1"/>
</dbReference>
<organism evidence="35 36">
    <name type="scientific">Chelonia mydas</name>
    <name type="common">Green sea-turtle</name>
    <name type="synonym">Chelonia agassizi</name>
    <dbReference type="NCBI Taxonomy" id="8469"/>
    <lineage>
        <taxon>Eukaryota</taxon>
        <taxon>Metazoa</taxon>
        <taxon>Chordata</taxon>
        <taxon>Craniata</taxon>
        <taxon>Vertebrata</taxon>
        <taxon>Euteleostomi</taxon>
        <taxon>Archelosauria</taxon>
        <taxon>Testudinata</taxon>
        <taxon>Testudines</taxon>
        <taxon>Cryptodira</taxon>
        <taxon>Durocryptodira</taxon>
        <taxon>Americhelydia</taxon>
        <taxon>Chelonioidea</taxon>
        <taxon>Cheloniidae</taxon>
        <taxon>Chelonia</taxon>
    </lineage>
</organism>
<evidence type="ECO:0000256" key="23">
    <source>
        <dbReference type="ARBA" id="ARBA00023204"/>
    </source>
</evidence>
<evidence type="ECO:0000256" key="15">
    <source>
        <dbReference type="ARBA" id="ARBA00022840"/>
    </source>
</evidence>
<dbReference type="GO" id="GO:0000712">
    <property type="term" value="P:resolution of meiotic recombination intermediates"/>
    <property type="evidence" value="ECO:0007669"/>
    <property type="project" value="TreeGrafter"/>
</dbReference>
<evidence type="ECO:0000256" key="3">
    <source>
        <dbReference type="ARBA" id="ARBA00004305"/>
    </source>
</evidence>
<evidence type="ECO:0000256" key="29">
    <source>
        <dbReference type="ARBA" id="ARBA00073018"/>
    </source>
</evidence>
<evidence type="ECO:0000259" key="34">
    <source>
        <dbReference type="PROSITE" id="PS50097"/>
    </source>
</evidence>
<keyword evidence="24" id="KW-0539">Nucleus</keyword>
<evidence type="ECO:0000256" key="28">
    <source>
        <dbReference type="ARBA" id="ARBA00066161"/>
    </source>
</evidence>
<dbReference type="eggNOG" id="ENOG502R4G8">
    <property type="taxonomic scope" value="Eukaryota"/>
</dbReference>
<keyword evidence="9" id="KW-0677">Repeat</keyword>
<keyword evidence="18" id="KW-0007">Acetylation</keyword>
<dbReference type="Gene3D" id="1.20.120.790">
    <property type="entry name" value="Heat shock protein 90, C-terminal domain"/>
    <property type="match status" value="1"/>
</dbReference>
<keyword evidence="22" id="KW-0143">Chaperone</keyword>
<evidence type="ECO:0000256" key="6">
    <source>
        <dbReference type="ARBA" id="ARBA00022499"/>
    </source>
</evidence>